<dbReference type="Pfam" id="PF00004">
    <property type="entry name" value="AAA"/>
    <property type="match status" value="1"/>
</dbReference>
<feature type="compositionally biased region" description="Polar residues" evidence="1">
    <location>
        <begin position="29"/>
        <end position="45"/>
    </location>
</feature>
<evidence type="ECO:0000313" key="4">
    <source>
        <dbReference type="Proteomes" id="UP000053958"/>
    </source>
</evidence>
<dbReference type="AlphaFoldDB" id="A0A0F4YNP8"/>
<dbReference type="GO" id="GO:0016887">
    <property type="term" value="F:ATP hydrolysis activity"/>
    <property type="evidence" value="ECO:0007669"/>
    <property type="project" value="InterPro"/>
</dbReference>
<protein>
    <recommendedName>
        <fullName evidence="2">AAA+ ATPase domain-containing protein</fullName>
    </recommendedName>
</protein>
<dbReference type="InterPro" id="IPR027417">
    <property type="entry name" value="P-loop_NTPase"/>
</dbReference>
<keyword evidence="4" id="KW-1185">Reference proteome</keyword>
<dbReference type="PANTHER" id="PTHR46411">
    <property type="entry name" value="FAMILY ATPASE, PUTATIVE-RELATED"/>
    <property type="match status" value="1"/>
</dbReference>
<dbReference type="InterPro" id="IPR003959">
    <property type="entry name" value="ATPase_AAA_core"/>
</dbReference>
<dbReference type="Gene3D" id="3.40.50.300">
    <property type="entry name" value="P-loop containing nucleotide triphosphate hydrolases"/>
    <property type="match status" value="1"/>
</dbReference>
<dbReference type="PANTHER" id="PTHR46411:SF2">
    <property type="entry name" value="AAA+ ATPASE DOMAIN-CONTAINING PROTEIN"/>
    <property type="match status" value="1"/>
</dbReference>
<dbReference type="GO" id="GO:0005524">
    <property type="term" value="F:ATP binding"/>
    <property type="evidence" value="ECO:0007669"/>
    <property type="project" value="InterPro"/>
</dbReference>
<evidence type="ECO:0000259" key="2">
    <source>
        <dbReference type="SMART" id="SM00382"/>
    </source>
</evidence>
<dbReference type="InterPro" id="IPR003593">
    <property type="entry name" value="AAA+_ATPase"/>
</dbReference>
<evidence type="ECO:0000313" key="3">
    <source>
        <dbReference type="EMBL" id="KKA19892.1"/>
    </source>
</evidence>
<accession>A0A0F4YNP8</accession>
<gene>
    <name evidence="3" type="ORF">T310_6122</name>
</gene>
<feature type="domain" description="AAA+ ATPase" evidence="2">
    <location>
        <begin position="529"/>
        <end position="652"/>
    </location>
</feature>
<feature type="region of interest" description="Disordered" evidence="1">
    <location>
        <begin position="22"/>
        <end position="45"/>
    </location>
</feature>
<dbReference type="CDD" id="cd19481">
    <property type="entry name" value="RecA-like_protease"/>
    <property type="match status" value="1"/>
</dbReference>
<dbReference type="SUPFAM" id="SSF52540">
    <property type="entry name" value="P-loop containing nucleoside triphosphate hydrolases"/>
    <property type="match status" value="1"/>
</dbReference>
<sequence>MSLQDYLTTLPSHFPPDQCTQIAPAAPSYSGTSTQVGSDTAGNDQETAVDNDALLKPTATSTDISKVTVPPLDQPVAARFADITEIQSRNLRGGGNQIVLTERFCPTPKRAEREKRKFEEYSVLLRNVVQKQRKCFIPVETVLEIRSKTLCREFRRMAPTCYDDTDLDAKVIKIRFPFSELFFHREAIEAFASDPANPEHLRREMKLLSDFIHDPKRDLAHIIKNYERNIAEGKVDGQELWTIYPPNEIVVFNEGRYKEFWICRNVLYKSRGYCVSGLRLDFDGERLGLARQECFIPMRGQYGISQLPLIPASMSPDWDRLQEKLRRRAEVFKALLGNELTGFGHRSYKGPLWRTVACRLGLSQAEEKDKKKASPPKPVFMRGRKPLIPDSDSSDSDSSDSSDSDSEETLSEAGSIPDSEKSSYGSGSDHMNGKKPKSSPFDKLQDMSEAIGTRCDLLLLCPARGPASCLRSKEWGWILIDRLEPIQWNPQAFEMLQMESRKKSLIRSLVKGHQLGRLRFDDIMKGKGRGLVFLLEGEPGLGKTLTAESVAEQAERPLYCVSGGELSTDVVTVERKLDDIFKMAKKWEAVVLLDEADVLMTKRSSMELGRNAIVAVFLRMIEYYEGVLFLTTNRKADLDDAFLSRIHITIKFPQLSSEVRAAIWKNLVQKNACIIDEKRWPAEIFAVLGELKLNVRKKSSSSGA</sequence>
<dbReference type="SMART" id="SM00382">
    <property type="entry name" value="AAA"/>
    <property type="match status" value="1"/>
</dbReference>
<proteinExistence type="predicted"/>
<feature type="region of interest" description="Disordered" evidence="1">
    <location>
        <begin position="364"/>
        <end position="443"/>
    </location>
</feature>
<evidence type="ECO:0000256" key="1">
    <source>
        <dbReference type="SAM" id="MobiDB-lite"/>
    </source>
</evidence>
<dbReference type="GeneID" id="25318434"/>
<dbReference type="STRING" id="1408163.A0A0F4YNP8"/>
<dbReference type="Proteomes" id="UP000053958">
    <property type="component" value="Unassembled WGS sequence"/>
</dbReference>
<organism evidence="3 4">
    <name type="scientific">Rasamsonia emersonii (strain ATCC 16479 / CBS 393.64 / IMI 116815)</name>
    <dbReference type="NCBI Taxonomy" id="1408163"/>
    <lineage>
        <taxon>Eukaryota</taxon>
        <taxon>Fungi</taxon>
        <taxon>Dikarya</taxon>
        <taxon>Ascomycota</taxon>
        <taxon>Pezizomycotina</taxon>
        <taxon>Eurotiomycetes</taxon>
        <taxon>Eurotiomycetidae</taxon>
        <taxon>Eurotiales</taxon>
        <taxon>Trichocomaceae</taxon>
        <taxon>Rasamsonia</taxon>
    </lineage>
</organism>
<reference evidence="3 4" key="1">
    <citation type="submission" date="2015-04" db="EMBL/GenBank/DDBJ databases">
        <authorList>
            <person name="Heijne W.H."/>
            <person name="Fedorova N.D."/>
            <person name="Nierman W.C."/>
            <person name="Vollebregt A.W."/>
            <person name="Zhao Z."/>
            <person name="Wu L."/>
            <person name="Kumar M."/>
            <person name="Stam H."/>
            <person name="van den Berg M.A."/>
            <person name="Pel H.J."/>
        </authorList>
    </citation>
    <scope>NUCLEOTIDE SEQUENCE [LARGE SCALE GENOMIC DNA]</scope>
    <source>
        <strain evidence="3 4">CBS 393.64</strain>
    </source>
</reference>
<dbReference type="InterPro" id="IPR054289">
    <property type="entry name" value="DUF7025"/>
</dbReference>
<name>A0A0F4YNP8_RASE3</name>
<comment type="caution">
    <text evidence="3">The sequence shown here is derived from an EMBL/GenBank/DDBJ whole genome shotgun (WGS) entry which is preliminary data.</text>
</comment>
<dbReference type="RefSeq" id="XP_013326504.1">
    <property type="nucleotide sequence ID" value="XM_013471050.1"/>
</dbReference>
<dbReference type="Pfam" id="PF22942">
    <property type="entry name" value="DUF7025"/>
    <property type="match status" value="1"/>
</dbReference>
<dbReference type="OrthoDB" id="10042665at2759"/>
<feature type="compositionally biased region" description="Acidic residues" evidence="1">
    <location>
        <begin position="392"/>
        <end position="410"/>
    </location>
</feature>
<dbReference type="EMBL" id="LASV01000307">
    <property type="protein sequence ID" value="KKA19892.1"/>
    <property type="molecule type" value="Genomic_DNA"/>
</dbReference>